<evidence type="ECO:0000256" key="1">
    <source>
        <dbReference type="ARBA" id="ARBA00004651"/>
    </source>
</evidence>
<keyword evidence="4 6" id="KW-1133">Transmembrane helix</keyword>
<reference evidence="8" key="1">
    <citation type="submission" date="2020-10" db="EMBL/GenBank/DDBJ databases">
        <authorList>
            <person name="Castelo-Branco R."/>
            <person name="Eusebio N."/>
            <person name="Adriana R."/>
            <person name="Vieira A."/>
            <person name="Brugerolle De Fraissinette N."/>
            <person name="Rezende De Castro R."/>
            <person name="Schneider M.P."/>
            <person name="Vasconcelos V."/>
            <person name="Leao P.N."/>
        </authorList>
    </citation>
    <scope>NUCLEOTIDE SEQUENCE</scope>
    <source>
        <strain evidence="8">LEGE 07310</strain>
    </source>
</reference>
<evidence type="ECO:0000313" key="8">
    <source>
        <dbReference type="EMBL" id="MBE9076930.1"/>
    </source>
</evidence>
<keyword evidence="5 6" id="KW-0472">Membrane</keyword>
<keyword evidence="3 6" id="KW-0812">Transmembrane</keyword>
<protein>
    <recommendedName>
        <fullName evidence="6">TVP38/TMEM64 family membrane protein</fullName>
    </recommendedName>
</protein>
<evidence type="ECO:0000256" key="6">
    <source>
        <dbReference type="RuleBase" id="RU366058"/>
    </source>
</evidence>
<dbReference type="PANTHER" id="PTHR12677:SF59">
    <property type="entry name" value="GOLGI APPARATUS MEMBRANE PROTEIN TVP38-RELATED"/>
    <property type="match status" value="1"/>
</dbReference>
<keyword evidence="2 6" id="KW-1003">Cell membrane</keyword>
<dbReference type="InterPro" id="IPR015414">
    <property type="entry name" value="TMEM64"/>
</dbReference>
<comment type="caution">
    <text evidence="8">The sequence shown here is derived from an EMBL/GenBank/DDBJ whole genome shotgun (WGS) entry which is preliminary data.</text>
</comment>
<evidence type="ECO:0000256" key="5">
    <source>
        <dbReference type="ARBA" id="ARBA00023136"/>
    </source>
</evidence>
<name>A0A8J7A6M1_9CYAN</name>
<dbReference type="PROSITE" id="PS51257">
    <property type="entry name" value="PROKAR_LIPOPROTEIN"/>
    <property type="match status" value="1"/>
</dbReference>
<organism evidence="8 9">
    <name type="scientific">Vasconcelosia minhoensis LEGE 07310</name>
    <dbReference type="NCBI Taxonomy" id="915328"/>
    <lineage>
        <taxon>Bacteria</taxon>
        <taxon>Bacillati</taxon>
        <taxon>Cyanobacteriota</taxon>
        <taxon>Cyanophyceae</taxon>
        <taxon>Nodosilineales</taxon>
        <taxon>Cymatolegaceae</taxon>
        <taxon>Vasconcelosia</taxon>
        <taxon>Vasconcelosia minhoensis</taxon>
    </lineage>
</organism>
<dbReference type="Pfam" id="PF09335">
    <property type="entry name" value="VTT_dom"/>
    <property type="match status" value="1"/>
</dbReference>
<evidence type="ECO:0000256" key="3">
    <source>
        <dbReference type="ARBA" id="ARBA00022692"/>
    </source>
</evidence>
<accession>A0A8J7A6M1</accession>
<dbReference type="GO" id="GO:0005886">
    <property type="term" value="C:plasma membrane"/>
    <property type="evidence" value="ECO:0007669"/>
    <property type="project" value="UniProtKB-SubCell"/>
</dbReference>
<keyword evidence="9" id="KW-1185">Reference proteome</keyword>
<comment type="similarity">
    <text evidence="6">Belongs to the TVP38/TMEM64 family.</text>
</comment>
<evidence type="ECO:0000256" key="2">
    <source>
        <dbReference type="ARBA" id="ARBA00022475"/>
    </source>
</evidence>
<comment type="caution">
    <text evidence="6">Lacks conserved residue(s) required for the propagation of feature annotation.</text>
</comment>
<dbReference type="Proteomes" id="UP000636505">
    <property type="component" value="Unassembled WGS sequence"/>
</dbReference>
<sequence length="215" mass="23808">MKPRKWLLGLLAIGVLLACCWQKLLLLFDHEALIQHFDPMDPWSTGLFVAAHILATSIGVPGTLLVIVGGAVYGLIWGTFLSVVGATLGAISAFWIARYWLHDWFAARFSQSYRYRQLKGMMQKEALSCVLTIRFVPISPFNLENFLFGLTPVPFRAYALGTFIGIIPGTLAYTWVGVSGMQALHGQSLVPLLLALSLLALLSVMPILARRYRQS</sequence>
<dbReference type="PANTHER" id="PTHR12677">
    <property type="entry name" value="GOLGI APPARATUS MEMBRANE PROTEIN TVP38-RELATED"/>
    <property type="match status" value="1"/>
</dbReference>
<feature type="transmembrane region" description="Helical" evidence="6">
    <location>
        <begin position="188"/>
        <end position="209"/>
    </location>
</feature>
<dbReference type="InterPro" id="IPR032816">
    <property type="entry name" value="VTT_dom"/>
</dbReference>
<feature type="transmembrane region" description="Helical" evidence="6">
    <location>
        <begin position="75"/>
        <end position="101"/>
    </location>
</feature>
<feature type="transmembrane region" description="Helical" evidence="6">
    <location>
        <begin position="155"/>
        <end position="176"/>
    </location>
</feature>
<proteinExistence type="inferred from homology"/>
<evidence type="ECO:0000256" key="4">
    <source>
        <dbReference type="ARBA" id="ARBA00022989"/>
    </source>
</evidence>
<comment type="subcellular location">
    <subcellularLocation>
        <location evidence="1 6">Cell membrane</location>
        <topology evidence="1 6">Multi-pass membrane protein</topology>
    </subcellularLocation>
</comment>
<evidence type="ECO:0000259" key="7">
    <source>
        <dbReference type="Pfam" id="PF09335"/>
    </source>
</evidence>
<dbReference type="EMBL" id="JADEXG010000010">
    <property type="protein sequence ID" value="MBE9076930.1"/>
    <property type="molecule type" value="Genomic_DNA"/>
</dbReference>
<dbReference type="RefSeq" id="WP_193905591.1">
    <property type="nucleotide sequence ID" value="NZ_JADEXG010000010.1"/>
</dbReference>
<evidence type="ECO:0000313" key="9">
    <source>
        <dbReference type="Proteomes" id="UP000636505"/>
    </source>
</evidence>
<dbReference type="AlphaFoldDB" id="A0A8J7A6M1"/>
<gene>
    <name evidence="8" type="ORF">IQ241_06410</name>
</gene>
<feature type="transmembrane region" description="Helical" evidence="6">
    <location>
        <begin position="46"/>
        <end position="68"/>
    </location>
</feature>
<feature type="domain" description="VTT" evidence="7">
    <location>
        <begin position="60"/>
        <end position="177"/>
    </location>
</feature>